<dbReference type="RefSeq" id="WP_369017726.1">
    <property type="nucleotide sequence ID" value="NZ_CP121689.1"/>
</dbReference>
<protein>
    <submittedName>
        <fullName evidence="1">Uncharacterized protein</fullName>
    </submittedName>
</protein>
<accession>A0ABZ2Y9S3</accession>
<dbReference type="EMBL" id="CP121689">
    <property type="protein sequence ID" value="WZL75577.1"/>
    <property type="molecule type" value="Genomic_DNA"/>
</dbReference>
<reference evidence="1 2" key="1">
    <citation type="submission" date="2023-03" db="EMBL/GenBank/DDBJ databases">
        <title>Novel Species.</title>
        <authorList>
            <person name="Ma S."/>
        </authorList>
    </citation>
    <scope>NUCLEOTIDE SEQUENCE [LARGE SCALE GENOMIC DNA]</scope>
    <source>
        <strain evidence="1 2">B11</strain>
    </source>
</reference>
<evidence type="ECO:0000313" key="2">
    <source>
        <dbReference type="Proteomes" id="UP001461341"/>
    </source>
</evidence>
<proteinExistence type="predicted"/>
<organism evidence="1 2">
    <name type="scientific">Thermatribacter velox</name>
    <dbReference type="NCBI Taxonomy" id="3039681"/>
    <lineage>
        <taxon>Bacteria</taxon>
        <taxon>Pseudomonadati</taxon>
        <taxon>Atribacterota</taxon>
        <taxon>Atribacteria</taxon>
        <taxon>Atribacterales</taxon>
        <taxon>Thermatribacteraceae</taxon>
        <taxon>Thermatribacter</taxon>
    </lineage>
</organism>
<evidence type="ECO:0000313" key="1">
    <source>
        <dbReference type="EMBL" id="WZL75577.1"/>
    </source>
</evidence>
<keyword evidence="2" id="KW-1185">Reference proteome</keyword>
<gene>
    <name evidence="1" type="ORF">QBE54_08250</name>
</gene>
<name>A0ABZ2Y9S3_9BACT</name>
<dbReference type="Proteomes" id="UP001461341">
    <property type="component" value="Chromosome"/>
</dbReference>
<sequence>MSFRSLQVWWESLDFKIVCASALEKVMEKKVRNSRQDRENHSREYRALVLDGIWFKERKRKKEMELVALGVSLVAALK</sequence>